<evidence type="ECO:0000256" key="3">
    <source>
        <dbReference type="SAM" id="SignalP"/>
    </source>
</evidence>
<organism evidence="4 5">
    <name type="scientific">Pisum sativum</name>
    <name type="common">Garden pea</name>
    <name type="synonym">Lathyrus oleraceus</name>
    <dbReference type="NCBI Taxonomy" id="3888"/>
    <lineage>
        <taxon>Eukaryota</taxon>
        <taxon>Viridiplantae</taxon>
        <taxon>Streptophyta</taxon>
        <taxon>Embryophyta</taxon>
        <taxon>Tracheophyta</taxon>
        <taxon>Spermatophyta</taxon>
        <taxon>Magnoliopsida</taxon>
        <taxon>eudicotyledons</taxon>
        <taxon>Gunneridae</taxon>
        <taxon>Pentapetalae</taxon>
        <taxon>rosids</taxon>
        <taxon>fabids</taxon>
        <taxon>Fabales</taxon>
        <taxon>Fabaceae</taxon>
        <taxon>Papilionoideae</taxon>
        <taxon>50 kb inversion clade</taxon>
        <taxon>NPAAA clade</taxon>
        <taxon>Hologalegina</taxon>
        <taxon>IRL clade</taxon>
        <taxon>Fabeae</taxon>
        <taxon>Lathyrus</taxon>
    </lineage>
</organism>
<feature type="non-terminal residue" evidence="4">
    <location>
        <position position="289"/>
    </location>
</feature>
<dbReference type="GO" id="GO:0009658">
    <property type="term" value="P:chloroplast organization"/>
    <property type="evidence" value="ECO:0007669"/>
    <property type="project" value="InterPro"/>
</dbReference>
<dbReference type="Gene3D" id="1.25.40.10">
    <property type="entry name" value="Tetratricopeptide repeat domain"/>
    <property type="match status" value="1"/>
</dbReference>
<dbReference type="PANTHER" id="PTHR47594">
    <property type="entry name" value="PPR CONTAINING PLANT-LIKE PROTEIN"/>
    <property type="match status" value="1"/>
</dbReference>
<dbReference type="InterPro" id="IPR044190">
    <property type="entry name" value="THA8-like"/>
</dbReference>
<dbReference type="InterPro" id="IPR011990">
    <property type="entry name" value="TPR-like_helical_dom_sf"/>
</dbReference>
<dbReference type="NCBIfam" id="TIGR00756">
    <property type="entry name" value="PPR"/>
    <property type="match status" value="2"/>
</dbReference>
<sequence length="289" mass="33007">KIKLNHGSKFPLITIFIALQLLLLQPASKMILRASGSIFRTKVPFPTPISSRNNNRIDYYNNFLNNRRRSKSTTVVCGLRSYKNRKPASMVISKESVHVIHALKLAKKSDDKINQVLKSKLLRLLKADVLDVLAELQRQNQLHLSLKVFEIIIGDEEAGYDTLLLYSDMILLLGKNKMVETAEEMFDRAVEKGLKPDTRLLNEMIGVYLQVGNTEKAMEVYEYMKGLGSECLPDELTFSILIRSLMKNGETELVESLKKESFDYVNAPDKFVQKIQQNHAKKRHVNLVV</sequence>
<dbReference type="EMBL" id="JAMSHJ010000005">
    <property type="protein sequence ID" value="KAI5413666.1"/>
    <property type="molecule type" value="Genomic_DNA"/>
</dbReference>
<accession>A0A9D4X3S3</accession>
<reference evidence="4 5" key="1">
    <citation type="journal article" date="2022" name="Nat. Genet.">
        <title>Improved pea reference genome and pan-genome highlight genomic features and evolutionary characteristics.</title>
        <authorList>
            <person name="Yang T."/>
            <person name="Liu R."/>
            <person name="Luo Y."/>
            <person name="Hu S."/>
            <person name="Wang D."/>
            <person name="Wang C."/>
            <person name="Pandey M.K."/>
            <person name="Ge S."/>
            <person name="Xu Q."/>
            <person name="Li N."/>
            <person name="Li G."/>
            <person name="Huang Y."/>
            <person name="Saxena R.K."/>
            <person name="Ji Y."/>
            <person name="Li M."/>
            <person name="Yan X."/>
            <person name="He Y."/>
            <person name="Liu Y."/>
            <person name="Wang X."/>
            <person name="Xiang C."/>
            <person name="Varshney R.K."/>
            <person name="Ding H."/>
            <person name="Gao S."/>
            <person name="Zong X."/>
        </authorList>
    </citation>
    <scope>NUCLEOTIDE SEQUENCE [LARGE SCALE GENOMIC DNA]</scope>
    <source>
        <strain evidence="4 5">cv. Zhongwan 6</strain>
    </source>
</reference>
<evidence type="ECO:0000256" key="2">
    <source>
        <dbReference type="PROSITE-ProRule" id="PRU00708"/>
    </source>
</evidence>
<dbReference type="GO" id="GO:0000373">
    <property type="term" value="P:Group II intron splicing"/>
    <property type="evidence" value="ECO:0007669"/>
    <property type="project" value="InterPro"/>
</dbReference>
<keyword evidence="5" id="KW-1185">Reference proteome</keyword>
<proteinExistence type="predicted"/>
<dbReference type="PANTHER" id="PTHR47594:SF5">
    <property type="entry name" value="PENTACOTRIPEPTIDE-REPEAT REGION OF PRORP DOMAIN-CONTAINING PROTEIN"/>
    <property type="match status" value="1"/>
</dbReference>
<dbReference type="PROSITE" id="PS51375">
    <property type="entry name" value="PPR"/>
    <property type="match status" value="2"/>
</dbReference>
<feature type="signal peptide" evidence="3">
    <location>
        <begin position="1"/>
        <end position="29"/>
    </location>
</feature>
<evidence type="ECO:0008006" key="6">
    <source>
        <dbReference type="Google" id="ProtNLM"/>
    </source>
</evidence>
<comment type="caution">
    <text evidence="4">The sequence shown here is derived from an EMBL/GenBank/DDBJ whole genome shotgun (WGS) entry which is preliminary data.</text>
</comment>
<keyword evidence="1" id="KW-0677">Repeat</keyword>
<dbReference type="Gramene" id="Psat05G0800400-T1">
    <property type="protein sequence ID" value="KAI5413666.1"/>
    <property type="gene ID" value="KIW84_058004"/>
</dbReference>
<dbReference type="Pfam" id="PF13041">
    <property type="entry name" value="PPR_2"/>
    <property type="match status" value="1"/>
</dbReference>
<dbReference type="Pfam" id="PF01535">
    <property type="entry name" value="PPR"/>
    <property type="match status" value="1"/>
</dbReference>
<protein>
    <recommendedName>
        <fullName evidence="6">Pentatricopeptide repeat-containing protein</fullName>
    </recommendedName>
</protein>
<feature type="repeat" description="PPR" evidence="2">
    <location>
        <begin position="197"/>
        <end position="231"/>
    </location>
</feature>
<dbReference type="Proteomes" id="UP001058974">
    <property type="component" value="Chromosome 5"/>
</dbReference>
<gene>
    <name evidence="4" type="ORF">KIW84_058004</name>
</gene>
<feature type="repeat" description="PPR" evidence="2">
    <location>
        <begin position="162"/>
        <end position="196"/>
    </location>
</feature>
<dbReference type="GO" id="GO:0003723">
    <property type="term" value="F:RNA binding"/>
    <property type="evidence" value="ECO:0007669"/>
    <property type="project" value="InterPro"/>
</dbReference>
<dbReference type="InterPro" id="IPR002885">
    <property type="entry name" value="PPR_rpt"/>
</dbReference>
<evidence type="ECO:0000256" key="1">
    <source>
        <dbReference type="ARBA" id="ARBA00022737"/>
    </source>
</evidence>
<evidence type="ECO:0000313" key="5">
    <source>
        <dbReference type="Proteomes" id="UP001058974"/>
    </source>
</evidence>
<dbReference type="AlphaFoldDB" id="A0A9D4X3S3"/>
<keyword evidence="3" id="KW-0732">Signal</keyword>
<name>A0A9D4X3S3_PEA</name>
<dbReference type="SUPFAM" id="SSF48452">
    <property type="entry name" value="TPR-like"/>
    <property type="match status" value="1"/>
</dbReference>
<evidence type="ECO:0000313" key="4">
    <source>
        <dbReference type="EMBL" id="KAI5413666.1"/>
    </source>
</evidence>
<feature type="chain" id="PRO_5038406909" description="Pentatricopeptide repeat-containing protein" evidence="3">
    <location>
        <begin position="30"/>
        <end position="289"/>
    </location>
</feature>